<keyword evidence="2" id="KW-1185">Reference proteome</keyword>
<dbReference type="Proteomes" id="UP000027195">
    <property type="component" value="Unassembled WGS sequence"/>
</dbReference>
<dbReference type="HOGENOM" id="CLU_2385870_0_0_1"/>
<reference evidence="2" key="1">
    <citation type="journal article" date="2014" name="Proc. Natl. Acad. Sci. U.S.A.">
        <title>Extensive sampling of basidiomycete genomes demonstrates inadequacy of the white-rot/brown-rot paradigm for wood decay fungi.</title>
        <authorList>
            <person name="Riley R."/>
            <person name="Salamov A.A."/>
            <person name="Brown D.W."/>
            <person name="Nagy L.G."/>
            <person name="Floudas D."/>
            <person name="Held B.W."/>
            <person name="Levasseur A."/>
            <person name="Lombard V."/>
            <person name="Morin E."/>
            <person name="Otillar R."/>
            <person name="Lindquist E.A."/>
            <person name="Sun H."/>
            <person name="LaButti K.M."/>
            <person name="Schmutz J."/>
            <person name="Jabbour D."/>
            <person name="Luo H."/>
            <person name="Baker S.E."/>
            <person name="Pisabarro A.G."/>
            <person name="Walton J.D."/>
            <person name="Blanchette R.A."/>
            <person name="Henrissat B."/>
            <person name="Martin F."/>
            <person name="Cullen D."/>
            <person name="Hibbett D.S."/>
            <person name="Grigoriev I.V."/>
        </authorList>
    </citation>
    <scope>NUCLEOTIDE SEQUENCE [LARGE SCALE GENOMIC DNA]</scope>
    <source>
        <strain evidence="2">FD-172 SS1</strain>
    </source>
</reference>
<dbReference type="AlphaFoldDB" id="A0A067M8E9"/>
<proteinExistence type="predicted"/>
<protein>
    <submittedName>
        <fullName evidence="1">Uncharacterized protein</fullName>
    </submittedName>
</protein>
<dbReference type="InParanoid" id="A0A067M8E9"/>
<evidence type="ECO:0000313" key="2">
    <source>
        <dbReference type="Proteomes" id="UP000027195"/>
    </source>
</evidence>
<organism evidence="1 2">
    <name type="scientific">Botryobasidium botryosum (strain FD-172 SS1)</name>
    <dbReference type="NCBI Taxonomy" id="930990"/>
    <lineage>
        <taxon>Eukaryota</taxon>
        <taxon>Fungi</taxon>
        <taxon>Dikarya</taxon>
        <taxon>Basidiomycota</taxon>
        <taxon>Agaricomycotina</taxon>
        <taxon>Agaricomycetes</taxon>
        <taxon>Cantharellales</taxon>
        <taxon>Botryobasidiaceae</taxon>
        <taxon>Botryobasidium</taxon>
    </lineage>
</organism>
<accession>A0A067M8E9</accession>
<sequence>MSSSTVERPKILRLSATSSCCIEIGRQPRKAMFTAFVNLSTVMDGDSGHKTTPIARTRTVNSLRHFLLKKHDQCRLSHWLMPPTKFEVNQTYLE</sequence>
<evidence type="ECO:0000313" key="1">
    <source>
        <dbReference type="EMBL" id="KDQ08152.1"/>
    </source>
</evidence>
<name>A0A067M8E9_BOTB1</name>
<dbReference type="EMBL" id="KL198094">
    <property type="protein sequence ID" value="KDQ08152.1"/>
    <property type="molecule type" value="Genomic_DNA"/>
</dbReference>
<gene>
    <name evidence="1" type="ORF">BOTBODRAFT_572111</name>
</gene>